<dbReference type="SUPFAM" id="SSF53474">
    <property type="entry name" value="alpha/beta-Hydrolases"/>
    <property type="match status" value="1"/>
</dbReference>
<dbReference type="EMBL" id="CP014143">
    <property type="protein sequence ID" value="AOS98134.1"/>
    <property type="molecule type" value="Genomic_DNA"/>
</dbReference>
<dbReference type="InterPro" id="IPR011042">
    <property type="entry name" value="6-blade_b-propeller_TolB-like"/>
</dbReference>
<dbReference type="Proteomes" id="UP000095672">
    <property type="component" value="Chromosome"/>
</dbReference>
<dbReference type="InterPro" id="IPR023302">
    <property type="entry name" value="Pept_S9A_N"/>
</dbReference>
<evidence type="ECO:0000313" key="8">
    <source>
        <dbReference type="Proteomes" id="UP000095672"/>
    </source>
</evidence>
<dbReference type="PANTHER" id="PTHR42776">
    <property type="entry name" value="SERINE PEPTIDASE S9 FAMILY MEMBER"/>
    <property type="match status" value="1"/>
</dbReference>
<dbReference type="InterPro" id="IPR001375">
    <property type="entry name" value="Peptidase_S9_cat"/>
</dbReference>
<dbReference type="PRINTS" id="PR00862">
    <property type="entry name" value="PROLIGOPTASE"/>
</dbReference>
<dbReference type="PROSITE" id="PS00018">
    <property type="entry name" value="EF_HAND_1"/>
    <property type="match status" value="1"/>
</dbReference>
<dbReference type="PANTHER" id="PTHR42776:SF27">
    <property type="entry name" value="DIPEPTIDYL PEPTIDASE FAMILY MEMBER 6"/>
    <property type="match status" value="1"/>
</dbReference>
<sequence precursor="true">MFKRHLVYAVALVFFPFSVLAQTPEWGHPEDIPRAEPVTVGLAGEQPADIVRYLMAEGALSAKVSPRGDQVAFIRRITGEPQLWVTDLKNRWPQQLTFGSGISFFEWQPNGEALLIGRDADGNEREGYYLLSADGTEETQLLAASDAYRVFGMFSRDGAHIFYASTERNGRDFDIYRHSIASSKTTRLFEGHFGYYPTSLNPEGTALLISEARGEDANDLHWLDVNNGKLRPLFQPQVAARYSDFTWLPDGSGFFLSTNEGREYQSLAFYSLEQKKLEFLSTPDSDIHNVSLSASGRYLSWTTNDGGYSSLHVLDRNRNRELTAPEIARGVYRSHFSPDGETLMVWVTGPRTPGDVYTWYLEEGEFHHAVKASLAGLQAKNFVIPESVFFEARDGVRLHGLLYLPEQPRHILNPPVVVNVHGGPTGQARPRFQPSFQYLVNKGIAVFDVNVRGSTGFGKNFTRMDNREKRLDSVRDLVDTAAFLSTDDRVNGERIAVMGGSYGGYMVNAVLGTYPGIYDAGVSVVGVSNWVRALEEASPALKASDRVEYGDIREEKWQEFYREISPINNADKITVPMLFAHGANDPRDPVTESDDIVRTIRKAGHPVKYLRFPDEGHGFKKQKNRVTYHREVAQFLENILKLTDSGSQVAELGKGGGD</sequence>
<dbReference type="RefSeq" id="WP_069948044.1">
    <property type="nucleotide sequence ID" value="NZ_CP014143.1"/>
</dbReference>
<dbReference type="PATRIC" id="fig|1769779.3.peg.2733"/>
<evidence type="ECO:0000259" key="6">
    <source>
        <dbReference type="Pfam" id="PF02897"/>
    </source>
</evidence>
<feature type="signal peptide" evidence="4">
    <location>
        <begin position="1"/>
        <end position="21"/>
    </location>
</feature>
<dbReference type="STRING" id="1769779.AUP74_02739"/>
<dbReference type="SUPFAM" id="SSF82171">
    <property type="entry name" value="DPP6 N-terminal domain-like"/>
    <property type="match status" value="1"/>
</dbReference>
<evidence type="ECO:0000256" key="4">
    <source>
        <dbReference type="SAM" id="SignalP"/>
    </source>
</evidence>
<organism evidence="7 8">
    <name type="scientific">Microbulbifer aggregans</name>
    <dbReference type="NCBI Taxonomy" id="1769779"/>
    <lineage>
        <taxon>Bacteria</taxon>
        <taxon>Pseudomonadati</taxon>
        <taxon>Pseudomonadota</taxon>
        <taxon>Gammaproteobacteria</taxon>
        <taxon>Cellvibrionales</taxon>
        <taxon>Microbulbiferaceae</taxon>
        <taxon>Microbulbifer</taxon>
    </lineage>
</organism>
<keyword evidence="1" id="KW-0645">Protease</keyword>
<dbReference type="GO" id="GO:0006508">
    <property type="term" value="P:proteolysis"/>
    <property type="evidence" value="ECO:0007669"/>
    <property type="project" value="UniProtKB-KW"/>
</dbReference>
<keyword evidence="4" id="KW-0732">Signal</keyword>
<evidence type="ECO:0000256" key="2">
    <source>
        <dbReference type="ARBA" id="ARBA00022801"/>
    </source>
</evidence>
<reference evidence="8" key="1">
    <citation type="submission" date="2016-01" db="EMBL/GenBank/DDBJ databases">
        <title>Complete genome sequence of Microbulbifer sp. CCB-MM1, a halophile isolated from Matang Mangrove Forest, Perak.</title>
        <authorList>
            <person name="Moh T.H."/>
            <person name="Dinesh B."/>
            <person name="Lau N.-S."/>
            <person name="Go F."/>
            <person name="Alexander Chong S.-C."/>
        </authorList>
    </citation>
    <scope>NUCLEOTIDE SEQUENCE [LARGE SCALE GENOMIC DNA]</scope>
    <source>
        <strain evidence="8">CCB-MM1</strain>
    </source>
</reference>
<dbReference type="Pfam" id="PF02897">
    <property type="entry name" value="Peptidase_S9_N"/>
    <property type="match status" value="1"/>
</dbReference>
<dbReference type="KEGG" id="micc:AUP74_02739"/>
<evidence type="ECO:0000256" key="3">
    <source>
        <dbReference type="ARBA" id="ARBA00022825"/>
    </source>
</evidence>
<evidence type="ECO:0000313" key="7">
    <source>
        <dbReference type="EMBL" id="AOS98134.1"/>
    </source>
</evidence>
<dbReference type="InterPro" id="IPR002470">
    <property type="entry name" value="Peptidase_S9A"/>
</dbReference>
<dbReference type="Gene3D" id="2.120.10.30">
    <property type="entry name" value="TolB, C-terminal domain"/>
    <property type="match status" value="1"/>
</dbReference>
<dbReference type="Gene3D" id="2.120.10.60">
    <property type="entry name" value="Tricorn protease N-terminal domain"/>
    <property type="match status" value="1"/>
</dbReference>
<keyword evidence="3" id="KW-0720">Serine protease</keyword>
<feature type="chain" id="PRO_5008895619" evidence="4">
    <location>
        <begin position="22"/>
        <end position="658"/>
    </location>
</feature>
<dbReference type="InterPro" id="IPR018247">
    <property type="entry name" value="EF_Hand_1_Ca_BS"/>
</dbReference>
<dbReference type="OrthoDB" id="9801421at2"/>
<evidence type="ECO:0000259" key="5">
    <source>
        <dbReference type="Pfam" id="PF00326"/>
    </source>
</evidence>
<proteinExistence type="predicted"/>
<dbReference type="InterPro" id="IPR029058">
    <property type="entry name" value="AB_hydrolase_fold"/>
</dbReference>
<dbReference type="GO" id="GO:0004252">
    <property type="term" value="F:serine-type endopeptidase activity"/>
    <property type="evidence" value="ECO:0007669"/>
    <property type="project" value="InterPro"/>
</dbReference>
<dbReference type="AlphaFoldDB" id="A0A1C9WAE1"/>
<name>A0A1C9WAE1_9GAMM</name>
<dbReference type="EC" id="3.4.14.12" evidence="7"/>
<gene>
    <name evidence="7" type="primary">ptpA_2</name>
    <name evidence="7" type="ORF">AUP74_02739</name>
</gene>
<keyword evidence="2 7" id="KW-0378">Hydrolase</keyword>
<feature type="domain" description="Peptidase S9A N-terminal" evidence="6">
    <location>
        <begin position="106"/>
        <end position="365"/>
    </location>
</feature>
<keyword evidence="8" id="KW-1185">Reference proteome</keyword>
<dbReference type="Pfam" id="PF00326">
    <property type="entry name" value="Peptidase_S9"/>
    <property type="match status" value="1"/>
</dbReference>
<dbReference type="Gene3D" id="3.40.50.1820">
    <property type="entry name" value="alpha/beta hydrolase"/>
    <property type="match status" value="1"/>
</dbReference>
<evidence type="ECO:0000256" key="1">
    <source>
        <dbReference type="ARBA" id="ARBA00022670"/>
    </source>
</evidence>
<feature type="domain" description="Peptidase S9 prolyl oligopeptidase catalytic" evidence="5">
    <location>
        <begin position="431"/>
        <end position="641"/>
    </location>
</feature>
<accession>A0A1C9WAE1</accession>
<protein>
    <submittedName>
        <fullName evidence="7">Prolyl tripeptidyl peptidase</fullName>
        <ecNumber evidence="7">3.4.14.12</ecNumber>
    </submittedName>
</protein>